<dbReference type="EMBL" id="VFFF01000002">
    <property type="protein sequence ID" value="TNY31573.1"/>
    <property type="molecule type" value="Genomic_DNA"/>
</dbReference>
<dbReference type="InterPro" id="IPR051540">
    <property type="entry name" value="S-2-haloacid_dehalogenase"/>
</dbReference>
<dbReference type="Pfam" id="PF00702">
    <property type="entry name" value="Hydrolase"/>
    <property type="match status" value="1"/>
</dbReference>
<comment type="caution">
    <text evidence="2">The sequence shown here is derived from an EMBL/GenBank/DDBJ whole genome shotgun (WGS) entry which is preliminary data.</text>
</comment>
<dbReference type="RefSeq" id="WP_140196669.1">
    <property type="nucleotide sequence ID" value="NZ_CP065915.1"/>
</dbReference>
<dbReference type="InterPro" id="IPR036412">
    <property type="entry name" value="HAD-like_sf"/>
</dbReference>
<gene>
    <name evidence="2" type="ORF">FHY64_16340</name>
</gene>
<dbReference type="GO" id="GO:0016787">
    <property type="term" value="F:hydrolase activity"/>
    <property type="evidence" value="ECO:0007669"/>
    <property type="project" value="UniProtKB-KW"/>
</dbReference>
<evidence type="ECO:0000256" key="1">
    <source>
        <dbReference type="ARBA" id="ARBA00022801"/>
    </source>
</evidence>
<protein>
    <submittedName>
        <fullName evidence="2">HAD family hydrolase</fullName>
    </submittedName>
</protein>
<dbReference type="Gene3D" id="3.40.50.1000">
    <property type="entry name" value="HAD superfamily/HAD-like"/>
    <property type="match status" value="1"/>
</dbReference>
<organism evidence="2 3">
    <name type="scientific">Pelagovum pacificum</name>
    <dbReference type="NCBI Taxonomy" id="2588711"/>
    <lineage>
        <taxon>Bacteria</taxon>
        <taxon>Pseudomonadati</taxon>
        <taxon>Pseudomonadota</taxon>
        <taxon>Alphaproteobacteria</taxon>
        <taxon>Rhodobacterales</taxon>
        <taxon>Paracoccaceae</taxon>
        <taxon>Pelagovum</taxon>
    </lineage>
</organism>
<dbReference type="InterPro" id="IPR023198">
    <property type="entry name" value="PGP-like_dom2"/>
</dbReference>
<dbReference type="SUPFAM" id="SSF56784">
    <property type="entry name" value="HAD-like"/>
    <property type="match status" value="1"/>
</dbReference>
<accession>A0A5C5GAI7</accession>
<dbReference type="OrthoDB" id="6101375at2"/>
<name>A0A5C5GAI7_9RHOB</name>
<dbReference type="Gene3D" id="1.10.150.240">
    <property type="entry name" value="Putative phosphatase, domain 2"/>
    <property type="match status" value="1"/>
</dbReference>
<keyword evidence="3" id="KW-1185">Reference proteome</keyword>
<dbReference type="PANTHER" id="PTHR43316:SF8">
    <property type="entry name" value="HAD FAMILY HYDROLASE"/>
    <property type="match status" value="1"/>
</dbReference>
<sequence>MDWLIGFDADDTLWHNERFFRMTQEHFAELLSDHAEPGHLSEKLLEAERRNIGRYGFGIKGFTLSMIETALEVTDRKVPGEVIAAIVEAGKEMLGHPIELLPHAKDAVESLSGRAEIALITKGDLLDQERKLAQSGLGDLFDAVEIVSAKTPQVYGRIFARHGRAQSMMVGNSLRSDVIPAIDAGGYGVHVPHDLTFALEHADAPEDSAKFRRIADLSELEQLVLALSD</sequence>
<reference evidence="2 3" key="1">
    <citation type="submission" date="2019-06" db="EMBL/GenBank/DDBJ databases">
        <title>Genome of new Rhodobacteraceae sp. SM1903.</title>
        <authorList>
            <person name="Ren X."/>
        </authorList>
    </citation>
    <scope>NUCLEOTIDE SEQUENCE [LARGE SCALE GENOMIC DNA]</scope>
    <source>
        <strain evidence="2 3">SM1903</strain>
    </source>
</reference>
<dbReference type="PANTHER" id="PTHR43316">
    <property type="entry name" value="HYDROLASE, HALOACID DELAHOGENASE-RELATED"/>
    <property type="match status" value="1"/>
</dbReference>
<evidence type="ECO:0000313" key="2">
    <source>
        <dbReference type="EMBL" id="TNY31573.1"/>
    </source>
</evidence>
<dbReference type="InterPro" id="IPR023214">
    <property type="entry name" value="HAD_sf"/>
</dbReference>
<proteinExistence type="predicted"/>
<dbReference type="Proteomes" id="UP000314011">
    <property type="component" value="Unassembled WGS sequence"/>
</dbReference>
<dbReference type="SFLD" id="SFLDG01129">
    <property type="entry name" value="C1.5:_HAD__Beta-PGM__Phosphata"/>
    <property type="match status" value="1"/>
</dbReference>
<dbReference type="SFLD" id="SFLDS00003">
    <property type="entry name" value="Haloacid_Dehalogenase"/>
    <property type="match status" value="1"/>
</dbReference>
<evidence type="ECO:0000313" key="3">
    <source>
        <dbReference type="Proteomes" id="UP000314011"/>
    </source>
</evidence>
<dbReference type="AlphaFoldDB" id="A0A5C5GAI7"/>
<keyword evidence="1 2" id="KW-0378">Hydrolase</keyword>